<keyword evidence="4" id="KW-0067">ATP-binding</keyword>
<dbReference type="GO" id="GO:0070566">
    <property type="term" value="F:adenylyltransferase activity"/>
    <property type="evidence" value="ECO:0007669"/>
    <property type="project" value="InterPro"/>
</dbReference>
<proteinExistence type="predicted"/>
<dbReference type="EMBL" id="CP009285">
    <property type="protein sequence ID" value="AIQ59508.1"/>
    <property type="molecule type" value="Genomic_DNA"/>
</dbReference>
<dbReference type="GO" id="GO:0005524">
    <property type="term" value="F:ATP binding"/>
    <property type="evidence" value="ECO:0007669"/>
    <property type="project" value="UniProtKB-KW"/>
</dbReference>
<keyword evidence="1 4" id="KW-0808">Transferase</keyword>
<keyword evidence="2 4" id="KW-0046">Antibiotic resistance</keyword>
<dbReference type="Proteomes" id="UP000029518">
    <property type="component" value="Chromosome"/>
</dbReference>
<reference evidence="7" key="1">
    <citation type="submission" date="2014-08" db="EMBL/GenBank/DDBJ databases">
        <title>Comparative genomics of the Paenibacillus odorifer group.</title>
        <authorList>
            <person name="den Bakker H.C."/>
            <person name="Tsai Y.-C.Y.-C."/>
            <person name="Martin N."/>
            <person name="Korlach J."/>
            <person name="Wiedmann M."/>
        </authorList>
    </citation>
    <scope>NUCLEOTIDE SEQUENCE [LARGE SCALE GENOMIC DNA]</scope>
    <source>
        <strain evidence="7">DSM 13188</strain>
    </source>
</reference>
<evidence type="ECO:0000259" key="6">
    <source>
        <dbReference type="Pfam" id="PF13427"/>
    </source>
</evidence>
<evidence type="ECO:0000259" key="5">
    <source>
        <dbReference type="Pfam" id="PF01909"/>
    </source>
</evidence>
<dbReference type="Pfam" id="PF01909">
    <property type="entry name" value="NTP_transf_2"/>
    <property type="match status" value="1"/>
</dbReference>
<keyword evidence="4" id="KW-0548">Nucleotidyltransferase</keyword>
<comment type="catalytic activity">
    <reaction evidence="3 4">
        <text>spectinomycin + ATP = 9-O-adenylylspectinomycin + diphosphate</text>
        <dbReference type="Rhea" id="RHEA:63228"/>
        <dbReference type="ChEBI" id="CHEBI:30616"/>
        <dbReference type="ChEBI" id="CHEBI:33019"/>
        <dbReference type="ChEBI" id="CHEBI:146260"/>
        <dbReference type="ChEBI" id="CHEBI:146261"/>
    </reaction>
</comment>
<feature type="domain" description="Adenylyltransferase AadA C-terminal" evidence="6">
    <location>
        <begin position="148"/>
        <end position="245"/>
    </location>
</feature>
<dbReference type="InterPro" id="IPR025184">
    <property type="entry name" value="AadA_C"/>
</dbReference>
<evidence type="ECO:0000256" key="2">
    <source>
        <dbReference type="ARBA" id="ARBA00023251"/>
    </source>
</evidence>
<protein>
    <recommendedName>
        <fullName evidence="4">Spectinomycin 9-adenylyltransferase</fullName>
    </recommendedName>
</protein>
<evidence type="ECO:0000256" key="1">
    <source>
        <dbReference type="ARBA" id="ARBA00022679"/>
    </source>
</evidence>
<dbReference type="GO" id="GO:0046677">
    <property type="term" value="P:response to antibiotic"/>
    <property type="evidence" value="ECO:0007669"/>
    <property type="project" value="UniProtKB-KW"/>
</dbReference>
<evidence type="ECO:0000313" key="7">
    <source>
        <dbReference type="EMBL" id="AIQ59508.1"/>
    </source>
</evidence>
<dbReference type="CDD" id="cd05403">
    <property type="entry name" value="NT_KNTase_like"/>
    <property type="match status" value="1"/>
</dbReference>
<dbReference type="KEGG" id="pbd:PBOR_23095"/>
<feature type="domain" description="Polymerase nucleotidyl transferase" evidence="5">
    <location>
        <begin position="22"/>
        <end position="73"/>
    </location>
</feature>
<dbReference type="InterPro" id="IPR024172">
    <property type="entry name" value="AadA/Aad9"/>
</dbReference>
<gene>
    <name evidence="7" type="ORF">PBOR_23095</name>
</gene>
<dbReference type="InterPro" id="IPR002934">
    <property type="entry name" value="Polymerase_NTP_transf_dom"/>
</dbReference>
<keyword evidence="8" id="KW-1185">Reference proteome</keyword>
<evidence type="ECO:0000256" key="3">
    <source>
        <dbReference type="ARBA" id="ARBA00047831"/>
    </source>
</evidence>
<dbReference type="PIRSF" id="PIRSF000819">
    <property type="entry name" value="Streptomycin_3-adenylyltransf"/>
    <property type="match status" value="1"/>
</dbReference>
<dbReference type="InterPro" id="IPR043519">
    <property type="entry name" value="NT_sf"/>
</dbReference>
<dbReference type="Gene3D" id="3.30.460.10">
    <property type="entry name" value="Beta Polymerase, domain 2"/>
    <property type="match status" value="1"/>
</dbReference>
<name>A0A089LK13_PAEBO</name>
<evidence type="ECO:0000256" key="4">
    <source>
        <dbReference type="PIRNR" id="PIRNR000819"/>
    </source>
</evidence>
<evidence type="ECO:0000313" key="8">
    <source>
        <dbReference type="Proteomes" id="UP000029518"/>
    </source>
</evidence>
<accession>A0A089LK13</accession>
<dbReference type="SUPFAM" id="SSF81301">
    <property type="entry name" value="Nucleotidyltransferase"/>
    <property type="match status" value="1"/>
</dbReference>
<organism evidence="7 8">
    <name type="scientific">Paenibacillus borealis</name>
    <dbReference type="NCBI Taxonomy" id="160799"/>
    <lineage>
        <taxon>Bacteria</taxon>
        <taxon>Bacillati</taxon>
        <taxon>Bacillota</taxon>
        <taxon>Bacilli</taxon>
        <taxon>Bacillales</taxon>
        <taxon>Paenibacillaceae</taxon>
        <taxon>Paenibacillus</taxon>
    </lineage>
</organism>
<dbReference type="RefSeq" id="WP_042215452.1">
    <property type="nucleotide sequence ID" value="NZ_CP009285.1"/>
</dbReference>
<keyword evidence="4" id="KW-0547">Nucleotide-binding</keyword>
<dbReference type="HOGENOM" id="CLU_071584_1_0_9"/>
<dbReference type="Pfam" id="PF13427">
    <property type="entry name" value="AadA_C"/>
    <property type="match status" value="1"/>
</dbReference>
<dbReference type="AlphaFoldDB" id="A0A089LK13"/>
<sequence>MEILAYLDQAVTLFKEEMGANLSGIYLHGSLAMGCFHPDKSDIDLLIVVHDKLPVEVSRKLAKKVIAYHDSLPNRRGIELTVVLKKYLKNFVHPAPFEFHFSDFHLDRYRNDENYLCGGYEDRDLAAQFAVVYQRGFILYGEPIREAFLPVDRQYYLDSILGDIGDAAQQIIDSPVYYTLNLCRVLYFVREEVVSSKKEGGEWGLQHLPSSYHGLLKHCLEEYSGVASDSSYDPELLIDFAEYMAGEIRQHQAKV</sequence>